<feature type="domain" description="Major facilitator superfamily (MFS) profile" evidence="8">
    <location>
        <begin position="37"/>
        <end position="194"/>
    </location>
</feature>
<dbReference type="Proteomes" id="UP000092154">
    <property type="component" value="Unassembled WGS sequence"/>
</dbReference>
<dbReference type="InterPro" id="IPR020846">
    <property type="entry name" value="MFS_dom"/>
</dbReference>
<evidence type="ECO:0000313" key="10">
    <source>
        <dbReference type="Proteomes" id="UP000092154"/>
    </source>
</evidence>
<feature type="transmembrane region" description="Helical" evidence="7">
    <location>
        <begin position="165"/>
        <end position="187"/>
    </location>
</feature>
<dbReference type="AlphaFoldDB" id="A0A1B7MSA0"/>
<reference evidence="9 10" key="1">
    <citation type="submission" date="2016-06" db="EMBL/GenBank/DDBJ databases">
        <title>Comparative genomics of the ectomycorrhizal sister species Rhizopogon vinicolor and Rhizopogon vesiculosus (Basidiomycota: Boletales) reveals a divergence of the mating type B locus.</title>
        <authorList>
            <consortium name="DOE Joint Genome Institute"/>
            <person name="Mujic A.B."/>
            <person name="Kuo A."/>
            <person name="Tritt A."/>
            <person name="Lipzen A."/>
            <person name="Chen C."/>
            <person name="Johnson J."/>
            <person name="Sharma A."/>
            <person name="Barry K."/>
            <person name="Grigoriev I.V."/>
            <person name="Spatafora J.W."/>
        </authorList>
    </citation>
    <scope>NUCLEOTIDE SEQUENCE [LARGE SCALE GENOMIC DNA]</scope>
    <source>
        <strain evidence="9 10">AM-OR11-026</strain>
    </source>
</reference>
<sequence length="194" mass="20859">MSSSAAPSDGTNVNEHTPLLHAGQQGQKKPTPLPKLQMSILLLAVLIESMTIRFIYPYINQLISELDITGGDERKVGYYTGLMESLLFAAQALTVLFWSRTSDRIGRKPVLLVGIFGLSLSMLCFGLSKTFLALALSRCITGALNGNVAVVKCITMGELTDSTNIAQGVALMTMAWSVGATFGYVPLTRIPCRG</sequence>
<dbReference type="PROSITE" id="PS50850">
    <property type="entry name" value="MFS"/>
    <property type="match status" value="1"/>
</dbReference>
<dbReference type="InterPro" id="IPR011701">
    <property type="entry name" value="MFS"/>
</dbReference>
<dbReference type="EMBL" id="KV448501">
    <property type="protein sequence ID" value="OAX35440.1"/>
    <property type="molecule type" value="Genomic_DNA"/>
</dbReference>
<feature type="transmembrane region" description="Helical" evidence="7">
    <location>
        <begin position="76"/>
        <end position="98"/>
    </location>
</feature>
<evidence type="ECO:0000256" key="4">
    <source>
        <dbReference type="ARBA" id="ARBA00022989"/>
    </source>
</evidence>
<dbReference type="GO" id="GO:0016020">
    <property type="term" value="C:membrane"/>
    <property type="evidence" value="ECO:0007669"/>
    <property type="project" value="UniProtKB-SubCell"/>
</dbReference>
<evidence type="ECO:0000256" key="2">
    <source>
        <dbReference type="ARBA" id="ARBA00022448"/>
    </source>
</evidence>
<dbReference type="InParanoid" id="A0A1B7MSA0"/>
<dbReference type="PANTHER" id="PTHR23504">
    <property type="entry name" value="MAJOR FACILITATOR SUPERFAMILY DOMAIN-CONTAINING PROTEIN 10"/>
    <property type="match status" value="1"/>
</dbReference>
<keyword evidence="4 7" id="KW-1133">Transmembrane helix</keyword>
<evidence type="ECO:0000313" key="9">
    <source>
        <dbReference type="EMBL" id="OAX35440.1"/>
    </source>
</evidence>
<dbReference type="OrthoDB" id="2681111at2759"/>
<protein>
    <submittedName>
        <fullName evidence="9">MFS general substrate transporter</fullName>
    </submittedName>
</protein>
<evidence type="ECO:0000256" key="5">
    <source>
        <dbReference type="ARBA" id="ARBA00023136"/>
    </source>
</evidence>
<feature type="region of interest" description="Disordered" evidence="6">
    <location>
        <begin position="1"/>
        <end position="31"/>
    </location>
</feature>
<comment type="subcellular location">
    <subcellularLocation>
        <location evidence="1">Membrane</location>
        <topology evidence="1">Multi-pass membrane protein</topology>
    </subcellularLocation>
</comment>
<evidence type="ECO:0000256" key="1">
    <source>
        <dbReference type="ARBA" id="ARBA00004141"/>
    </source>
</evidence>
<evidence type="ECO:0000256" key="3">
    <source>
        <dbReference type="ARBA" id="ARBA00022692"/>
    </source>
</evidence>
<evidence type="ECO:0000256" key="7">
    <source>
        <dbReference type="SAM" id="Phobius"/>
    </source>
</evidence>
<dbReference type="PANTHER" id="PTHR23504:SF15">
    <property type="entry name" value="MAJOR FACILITATOR SUPERFAMILY (MFS) PROFILE DOMAIN-CONTAINING PROTEIN"/>
    <property type="match status" value="1"/>
</dbReference>
<keyword evidence="3 7" id="KW-0812">Transmembrane</keyword>
<feature type="compositionally biased region" description="Polar residues" evidence="6">
    <location>
        <begin position="1"/>
        <end position="15"/>
    </location>
</feature>
<proteinExistence type="predicted"/>
<dbReference type="GO" id="GO:0022857">
    <property type="term" value="F:transmembrane transporter activity"/>
    <property type="evidence" value="ECO:0007669"/>
    <property type="project" value="InterPro"/>
</dbReference>
<gene>
    <name evidence="9" type="ORF">K503DRAFT_802840</name>
</gene>
<keyword evidence="10" id="KW-1185">Reference proteome</keyword>
<feature type="transmembrane region" description="Helical" evidence="7">
    <location>
        <begin position="110"/>
        <end position="128"/>
    </location>
</feature>
<dbReference type="Gene3D" id="1.20.1250.20">
    <property type="entry name" value="MFS general substrate transporter like domains"/>
    <property type="match status" value="1"/>
</dbReference>
<evidence type="ECO:0000256" key="6">
    <source>
        <dbReference type="SAM" id="MobiDB-lite"/>
    </source>
</evidence>
<name>A0A1B7MSA0_9AGAM</name>
<keyword evidence="2" id="KW-0813">Transport</keyword>
<evidence type="ECO:0000259" key="8">
    <source>
        <dbReference type="PROSITE" id="PS50850"/>
    </source>
</evidence>
<dbReference type="Pfam" id="PF07690">
    <property type="entry name" value="MFS_1"/>
    <property type="match status" value="1"/>
</dbReference>
<dbReference type="SUPFAM" id="SSF103473">
    <property type="entry name" value="MFS general substrate transporter"/>
    <property type="match status" value="1"/>
</dbReference>
<dbReference type="InterPro" id="IPR036259">
    <property type="entry name" value="MFS_trans_sf"/>
</dbReference>
<keyword evidence="5 7" id="KW-0472">Membrane</keyword>
<organism evidence="9 10">
    <name type="scientific">Rhizopogon vinicolor AM-OR11-026</name>
    <dbReference type="NCBI Taxonomy" id="1314800"/>
    <lineage>
        <taxon>Eukaryota</taxon>
        <taxon>Fungi</taxon>
        <taxon>Dikarya</taxon>
        <taxon>Basidiomycota</taxon>
        <taxon>Agaricomycotina</taxon>
        <taxon>Agaricomycetes</taxon>
        <taxon>Agaricomycetidae</taxon>
        <taxon>Boletales</taxon>
        <taxon>Suillineae</taxon>
        <taxon>Rhizopogonaceae</taxon>
        <taxon>Rhizopogon</taxon>
    </lineage>
</organism>
<accession>A0A1B7MSA0</accession>